<evidence type="ECO:0000313" key="2">
    <source>
        <dbReference type="Proteomes" id="UP000294894"/>
    </source>
</evidence>
<dbReference type="AlphaFoldDB" id="A0A4P7GMC2"/>
<dbReference type="KEGG" id="noy:EXE57_14320"/>
<name>A0A4P7GMC2_9ACTN</name>
<organism evidence="1 2">
    <name type="scientific">Nocardioides euryhalodurans</name>
    <dbReference type="NCBI Taxonomy" id="2518370"/>
    <lineage>
        <taxon>Bacteria</taxon>
        <taxon>Bacillati</taxon>
        <taxon>Actinomycetota</taxon>
        <taxon>Actinomycetes</taxon>
        <taxon>Propionibacteriales</taxon>
        <taxon>Nocardioidaceae</taxon>
        <taxon>Nocardioides</taxon>
    </lineage>
</organism>
<reference evidence="1 2" key="1">
    <citation type="submission" date="2019-03" db="EMBL/GenBank/DDBJ databases">
        <title>Three New Species of Nocardioides, Nocardioides euryhalodurans sp. nov., Nocardioides seonyuensis sp. nov. and Nocardioides eburneoflavus sp. nov., Iolated from Soil.</title>
        <authorList>
            <person name="Roh S.G."/>
            <person name="Lee C."/>
            <person name="Kim M.-K."/>
            <person name="Kim S.B."/>
        </authorList>
    </citation>
    <scope>NUCLEOTIDE SEQUENCE [LARGE SCALE GENOMIC DNA]</scope>
    <source>
        <strain evidence="1 2">MMS17-SY117</strain>
    </source>
</reference>
<sequence length="68" mass="7642">MTTPELGEVWAISGMALPEADDSTDSLALVDLRQRLLEELQRRDAAALHEWLKSEPSPASDPTRYFSR</sequence>
<dbReference type="RefSeq" id="WP_135078603.1">
    <property type="nucleotide sequence ID" value="NZ_CP038267.1"/>
</dbReference>
<evidence type="ECO:0000313" key="1">
    <source>
        <dbReference type="EMBL" id="QBR93308.1"/>
    </source>
</evidence>
<accession>A0A4P7GMC2</accession>
<dbReference type="EMBL" id="CP038267">
    <property type="protein sequence ID" value="QBR93308.1"/>
    <property type="molecule type" value="Genomic_DNA"/>
</dbReference>
<gene>
    <name evidence="1" type="ORF">EXE57_14320</name>
</gene>
<keyword evidence="2" id="KW-1185">Reference proteome</keyword>
<protein>
    <submittedName>
        <fullName evidence="1">Uncharacterized protein</fullName>
    </submittedName>
</protein>
<dbReference type="Proteomes" id="UP000294894">
    <property type="component" value="Chromosome"/>
</dbReference>
<proteinExistence type="predicted"/>